<comment type="function">
    <text evidence="8">Reversible hydration of carbon dioxide.</text>
</comment>
<name>A0A2A9DPA4_9CORY</name>
<protein>
    <recommendedName>
        <fullName evidence="2 8">Carbonic anhydrase</fullName>
        <ecNumber evidence="2 8">4.2.1.1</ecNumber>
    </recommendedName>
    <alternativeName>
        <fullName evidence="8">Carbonate dehydratase</fullName>
    </alternativeName>
</protein>
<dbReference type="CDD" id="cd03378">
    <property type="entry name" value="beta_CA_cladeC"/>
    <property type="match status" value="1"/>
</dbReference>
<feature type="binding site" evidence="7">
    <location>
        <position position="112"/>
    </location>
    <ligand>
        <name>Zn(2+)</name>
        <dbReference type="ChEBI" id="CHEBI:29105"/>
    </ligand>
</feature>
<dbReference type="Gene3D" id="3.40.1050.10">
    <property type="entry name" value="Carbonic anhydrase"/>
    <property type="match status" value="1"/>
</dbReference>
<feature type="binding site" evidence="7">
    <location>
        <position position="56"/>
    </location>
    <ligand>
        <name>Zn(2+)</name>
        <dbReference type="ChEBI" id="CHEBI:29105"/>
    </ligand>
</feature>
<dbReference type="GO" id="GO:0004089">
    <property type="term" value="F:carbonate dehydratase activity"/>
    <property type="evidence" value="ECO:0007669"/>
    <property type="project" value="UniProtKB-UniRule"/>
</dbReference>
<keyword evidence="4 8" id="KW-0456">Lyase</keyword>
<sequence length="208" mass="22128">MAFSSVTPQNPQGVWDVLKAGNARFAQERAEHPHSDIARRVQLSSGQAPRAVVLSCSDSRVPVELVFDVGLGDIFVVRTAGHILDMAVLGSLEFAIDGLGVDLVVVMGHESCGAVAATVAALDGGDIPDGLQRTLVEKVAPSVLVSRRNGSADTASAERTHVEETIDQLYQRLPSLRSKIEDGRCGLVGLRYLLDDGHVEVLDTHGVK</sequence>
<dbReference type="PANTHER" id="PTHR11002">
    <property type="entry name" value="CARBONIC ANHYDRASE"/>
    <property type="match status" value="1"/>
</dbReference>
<keyword evidence="3 7" id="KW-0862">Zinc</keyword>
<evidence type="ECO:0000256" key="3">
    <source>
        <dbReference type="ARBA" id="ARBA00022833"/>
    </source>
</evidence>
<reference evidence="9 10" key="1">
    <citation type="submission" date="2017-10" db="EMBL/GenBank/DDBJ databases">
        <title>Sequencing the genomes of 1000 actinobacteria strains.</title>
        <authorList>
            <person name="Klenk H.-P."/>
        </authorList>
    </citation>
    <scope>NUCLEOTIDE SEQUENCE [LARGE SCALE GENOMIC DNA]</scope>
    <source>
        <strain evidence="9 10">DSM 20688</strain>
    </source>
</reference>
<dbReference type="AlphaFoldDB" id="A0A2A9DPA4"/>
<dbReference type="EMBL" id="PDJF01000001">
    <property type="protein sequence ID" value="PFG28005.1"/>
    <property type="molecule type" value="Genomic_DNA"/>
</dbReference>
<evidence type="ECO:0000313" key="9">
    <source>
        <dbReference type="EMBL" id="PFG28005.1"/>
    </source>
</evidence>
<dbReference type="STRING" id="1724.GCA_001044175_02256"/>
<comment type="catalytic activity">
    <reaction evidence="6 8">
        <text>hydrogencarbonate + H(+) = CO2 + H2O</text>
        <dbReference type="Rhea" id="RHEA:10748"/>
        <dbReference type="ChEBI" id="CHEBI:15377"/>
        <dbReference type="ChEBI" id="CHEBI:15378"/>
        <dbReference type="ChEBI" id="CHEBI:16526"/>
        <dbReference type="ChEBI" id="CHEBI:17544"/>
        <dbReference type="EC" id="4.2.1.1"/>
    </reaction>
</comment>
<dbReference type="InterPro" id="IPR001765">
    <property type="entry name" value="Carbonic_anhydrase"/>
</dbReference>
<keyword evidence="7" id="KW-0479">Metal-binding</keyword>
<dbReference type="Proteomes" id="UP000221653">
    <property type="component" value="Unassembled WGS sequence"/>
</dbReference>
<dbReference type="GO" id="GO:0015976">
    <property type="term" value="P:carbon utilization"/>
    <property type="evidence" value="ECO:0007669"/>
    <property type="project" value="InterPro"/>
</dbReference>
<dbReference type="PANTHER" id="PTHR11002:SF79">
    <property type="entry name" value="CARBONIC ANHYDRASE 2"/>
    <property type="match status" value="1"/>
</dbReference>
<dbReference type="SUPFAM" id="SSF53056">
    <property type="entry name" value="beta-carbonic anhydrase, cab"/>
    <property type="match status" value="1"/>
</dbReference>
<evidence type="ECO:0000256" key="6">
    <source>
        <dbReference type="ARBA" id="ARBA00048348"/>
    </source>
</evidence>
<dbReference type="OrthoDB" id="9797527at2"/>
<evidence type="ECO:0000256" key="5">
    <source>
        <dbReference type="ARBA" id="ARBA00024993"/>
    </source>
</evidence>
<dbReference type="GO" id="GO:0008270">
    <property type="term" value="F:zinc ion binding"/>
    <property type="evidence" value="ECO:0007669"/>
    <property type="project" value="UniProtKB-UniRule"/>
</dbReference>
<comment type="similarity">
    <text evidence="1 8">Belongs to the beta-class carbonic anhydrase family.</text>
</comment>
<dbReference type="EC" id="4.2.1.1" evidence="2 8"/>
<dbReference type="SMART" id="SM00947">
    <property type="entry name" value="Pro_CA"/>
    <property type="match status" value="1"/>
</dbReference>
<evidence type="ECO:0000256" key="2">
    <source>
        <dbReference type="ARBA" id="ARBA00012925"/>
    </source>
</evidence>
<evidence type="ECO:0000313" key="10">
    <source>
        <dbReference type="Proteomes" id="UP000221653"/>
    </source>
</evidence>
<dbReference type="RefSeq" id="WP_048380818.1">
    <property type="nucleotide sequence ID" value="NZ_LDYE01000008.1"/>
</dbReference>
<comment type="cofactor">
    <cofactor evidence="7">
        <name>Zn(2+)</name>
        <dbReference type="ChEBI" id="CHEBI:29105"/>
    </cofactor>
    <text evidence="7">Binds 1 zinc ion per subunit.</text>
</comment>
<comment type="caution">
    <text evidence="9">The sequence shown here is derived from an EMBL/GenBank/DDBJ whole genome shotgun (WGS) entry which is preliminary data.</text>
</comment>
<dbReference type="InterPro" id="IPR015892">
    <property type="entry name" value="Carbonic_anhydrase_CS"/>
</dbReference>
<comment type="function">
    <text evidence="5">Catalyzes the reversible hydration of carbon dioxide to form bicarbonate.</text>
</comment>
<evidence type="ECO:0000256" key="4">
    <source>
        <dbReference type="ARBA" id="ARBA00023239"/>
    </source>
</evidence>
<accession>A0A2A9DPA4</accession>
<proteinExistence type="inferred from homology"/>
<dbReference type="Pfam" id="PF00484">
    <property type="entry name" value="Pro_CA"/>
    <property type="match status" value="1"/>
</dbReference>
<keyword evidence="10" id="KW-1185">Reference proteome</keyword>
<evidence type="ECO:0000256" key="7">
    <source>
        <dbReference type="PIRSR" id="PIRSR601765-1"/>
    </source>
</evidence>
<organism evidence="9 10">
    <name type="scientific">Corynebacterium renale</name>
    <dbReference type="NCBI Taxonomy" id="1724"/>
    <lineage>
        <taxon>Bacteria</taxon>
        <taxon>Bacillati</taxon>
        <taxon>Actinomycetota</taxon>
        <taxon>Actinomycetes</taxon>
        <taxon>Mycobacteriales</taxon>
        <taxon>Corynebacteriaceae</taxon>
        <taxon>Corynebacterium</taxon>
    </lineage>
</organism>
<gene>
    <name evidence="9" type="ORF">ATK06_1087</name>
</gene>
<dbReference type="InterPro" id="IPR036874">
    <property type="entry name" value="Carbonic_anhydrase_sf"/>
</dbReference>
<evidence type="ECO:0000256" key="8">
    <source>
        <dbReference type="RuleBase" id="RU003956"/>
    </source>
</evidence>
<feature type="binding site" evidence="7">
    <location>
        <position position="58"/>
    </location>
    <ligand>
        <name>Zn(2+)</name>
        <dbReference type="ChEBI" id="CHEBI:29105"/>
    </ligand>
</feature>
<evidence type="ECO:0000256" key="1">
    <source>
        <dbReference type="ARBA" id="ARBA00006217"/>
    </source>
</evidence>
<feature type="binding site" evidence="7">
    <location>
        <position position="109"/>
    </location>
    <ligand>
        <name>Zn(2+)</name>
        <dbReference type="ChEBI" id="CHEBI:29105"/>
    </ligand>
</feature>
<dbReference type="PROSITE" id="PS00705">
    <property type="entry name" value="PROK_CO2_ANHYDRASE_2"/>
    <property type="match status" value="1"/>
</dbReference>